<dbReference type="AlphaFoldDB" id="A0A4Y9QRT2"/>
<evidence type="ECO:0000313" key="17">
    <source>
        <dbReference type="Proteomes" id="UP000297647"/>
    </source>
</evidence>
<evidence type="ECO:0000259" key="15">
    <source>
        <dbReference type="Pfam" id="PF04116"/>
    </source>
</evidence>
<dbReference type="Pfam" id="PF04116">
    <property type="entry name" value="FA_hydroxylase"/>
    <property type="match status" value="1"/>
</dbReference>
<evidence type="ECO:0000313" key="16">
    <source>
        <dbReference type="EMBL" id="TFV94528.1"/>
    </source>
</evidence>
<keyword evidence="7" id="KW-0276">Fatty acid metabolism</keyword>
<comment type="subcellular location">
    <subcellularLocation>
        <location evidence="2">Endoplasmic reticulum membrane</location>
        <topology evidence="2">Multi-pass membrane protein</topology>
    </subcellularLocation>
</comment>
<organism evidence="16 17">
    <name type="scientific">Algoriphagus kandeliae</name>
    <dbReference type="NCBI Taxonomy" id="2562278"/>
    <lineage>
        <taxon>Bacteria</taxon>
        <taxon>Pseudomonadati</taxon>
        <taxon>Bacteroidota</taxon>
        <taxon>Cytophagia</taxon>
        <taxon>Cytophagales</taxon>
        <taxon>Cyclobacteriaceae</taxon>
        <taxon>Algoriphagus</taxon>
    </lineage>
</organism>
<comment type="caution">
    <text evidence="16">The sequence shown here is derived from an EMBL/GenBank/DDBJ whole genome shotgun (WGS) entry which is preliminary data.</text>
</comment>
<feature type="transmembrane region" description="Helical" evidence="14">
    <location>
        <begin position="105"/>
        <end position="127"/>
    </location>
</feature>
<dbReference type="GO" id="GO:0005506">
    <property type="term" value="F:iron ion binding"/>
    <property type="evidence" value="ECO:0007669"/>
    <property type="project" value="InterPro"/>
</dbReference>
<keyword evidence="13" id="KW-0275">Fatty acid biosynthesis</keyword>
<dbReference type="PANTHER" id="PTHR12863:SF1">
    <property type="entry name" value="FATTY ACID 2-HYDROXYLASE"/>
    <property type="match status" value="1"/>
</dbReference>
<dbReference type="RefSeq" id="WP_135073945.1">
    <property type="nucleotide sequence ID" value="NZ_SPSB01000003.1"/>
</dbReference>
<evidence type="ECO:0000256" key="9">
    <source>
        <dbReference type="ARBA" id="ARBA00022989"/>
    </source>
</evidence>
<evidence type="ECO:0000256" key="12">
    <source>
        <dbReference type="ARBA" id="ARBA00023136"/>
    </source>
</evidence>
<protein>
    <submittedName>
        <fullName evidence="16">Fatty acid hydroxylase</fullName>
    </submittedName>
</protein>
<gene>
    <name evidence="16" type="ORF">E4S40_10945</name>
</gene>
<dbReference type="InterPro" id="IPR006694">
    <property type="entry name" value="Fatty_acid_hydroxylase"/>
</dbReference>
<keyword evidence="5" id="KW-0479">Metal-binding</keyword>
<keyword evidence="10" id="KW-0560">Oxidoreductase</keyword>
<keyword evidence="12 14" id="KW-0472">Membrane</keyword>
<keyword evidence="3" id="KW-0444">Lipid biosynthesis</keyword>
<accession>A0A4Y9QRT2</accession>
<evidence type="ECO:0000256" key="6">
    <source>
        <dbReference type="ARBA" id="ARBA00022824"/>
    </source>
</evidence>
<dbReference type="GO" id="GO:0016020">
    <property type="term" value="C:membrane"/>
    <property type="evidence" value="ECO:0007669"/>
    <property type="project" value="InterPro"/>
</dbReference>
<evidence type="ECO:0000256" key="1">
    <source>
        <dbReference type="ARBA" id="ARBA00001947"/>
    </source>
</evidence>
<dbReference type="Proteomes" id="UP000297647">
    <property type="component" value="Unassembled WGS sequence"/>
</dbReference>
<evidence type="ECO:0000256" key="10">
    <source>
        <dbReference type="ARBA" id="ARBA00023002"/>
    </source>
</evidence>
<evidence type="ECO:0000256" key="14">
    <source>
        <dbReference type="SAM" id="Phobius"/>
    </source>
</evidence>
<dbReference type="EMBL" id="SPSB01000003">
    <property type="protein sequence ID" value="TFV94528.1"/>
    <property type="molecule type" value="Genomic_DNA"/>
</dbReference>
<evidence type="ECO:0000256" key="4">
    <source>
        <dbReference type="ARBA" id="ARBA00022692"/>
    </source>
</evidence>
<keyword evidence="17" id="KW-1185">Reference proteome</keyword>
<dbReference type="GO" id="GO:0080132">
    <property type="term" value="F:fatty acid 2-hydroxylase activity"/>
    <property type="evidence" value="ECO:0007669"/>
    <property type="project" value="InterPro"/>
</dbReference>
<dbReference type="OrthoDB" id="9784228at2"/>
<name>A0A4Y9QRT2_9BACT</name>
<feature type="domain" description="Fatty acid hydroxylase" evidence="15">
    <location>
        <begin position="58"/>
        <end position="194"/>
    </location>
</feature>
<evidence type="ECO:0000256" key="8">
    <source>
        <dbReference type="ARBA" id="ARBA00022833"/>
    </source>
</evidence>
<feature type="transmembrane region" description="Helical" evidence="14">
    <location>
        <begin position="24"/>
        <end position="44"/>
    </location>
</feature>
<dbReference type="GO" id="GO:0006633">
    <property type="term" value="P:fatty acid biosynthetic process"/>
    <property type="evidence" value="ECO:0007669"/>
    <property type="project" value="UniProtKB-KW"/>
</dbReference>
<keyword evidence="4 14" id="KW-0812">Transmembrane</keyword>
<feature type="transmembrane region" description="Helical" evidence="14">
    <location>
        <begin position="50"/>
        <end position="71"/>
    </location>
</feature>
<keyword evidence="11" id="KW-0443">Lipid metabolism</keyword>
<evidence type="ECO:0000256" key="7">
    <source>
        <dbReference type="ARBA" id="ARBA00022832"/>
    </source>
</evidence>
<keyword evidence="6" id="KW-0256">Endoplasmic reticulum</keyword>
<evidence type="ECO:0000256" key="2">
    <source>
        <dbReference type="ARBA" id="ARBA00004477"/>
    </source>
</evidence>
<keyword evidence="9 14" id="KW-1133">Transmembrane helix</keyword>
<reference evidence="16 17" key="1">
    <citation type="submission" date="2019-03" db="EMBL/GenBank/DDBJ databases">
        <title>Algoriphagus sp. nov, a new strain isolated from root system soil of mangrove plant Kandelia.</title>
        <authorList>
            <person name="Yin Q."/>
            <person name="Wang K."/>
            <person name="Song Z."/>
        </authorList>
    </citation>
    <scope>NUCLEOTIDE SEQUENCE [LARGE SCALE GENOMIC DNA]</scope>
    <source>
        <strain evidence="16 17">XY-J91</strain>
    </source>
</reference>
<sequence length="196" mass="22872">MKAANSSKQLFENPFLERFSRSNAIAVIASLFGLALIIFLYGVYFRLVPLGLQILLVFVGLFAFSFFEYLIHRYVFHAGNYREGKNWQSKLHGIHHDIPSDRERLTLPMPLALGVSLVVFFLFKFLIGSLAYGFFPGFISGYALYLLIHYWIHTRKPPKNSLKVLWRNHHIHHHVDENKAYGVTTPFWDWVFRTLP</sequence>
<evidence type="ECO:0000256" key="3">
    <source>
        <dbReference type="ARBA" id="ARBA00022516"/>
    </source>
</evidence>
<dbReference type="PANTHER" id="PTHR12863">
    <property type="entry name" value="FATTY ACID HYDROXYLASE"/>
    <property type="match status" value="1"/>
</dbReference>
<comment type="cofactor">
    <cofactor evidence="1">
        <name>Zn(2+)</name>
        <dbReference type="ChEBI" id="CHEBI:29105"/>
    </cofactor>
</comment>
<evidence type="ECO:0000256" key="11">
    <source>
        <dbReference type="ARBA" id="ARBA00023098"/>
    </source>
</evidence>
<proteinExistence type="predicted"/>
<evidence type="ECO:0000256" key="5">
    <source>
        <dbReference type="ARBA" id="ARBA00022723"/>
    </source>
</evidence>
<dbReference type="InterPro" id="IPR014430">
    <property type="entry name" value="Scs7"/>
</dbReference>
<evidence type="ECO:0000256" key="13">
    <source>
        <dbReference type="ARBA" id="ARBA00023160"/>
    </source>
</evidence>
<keyword evidence="8" id="KW-0862">Zinc</keyword>
<feature type="transmembrane region" description="Helical" evidence="14">
    <location>
        <begin position="133"/>
        <end position="152"/>
    </location>
</feature>